<feature type="compositionally biased region" description="Low complexity" evidence="1">
    <location>
        <begin position="11"/>
        <end position="23"/>
    </location>
</feature>
<organism evidence="2 3">
    <name type="scientific">Myxococcus virescens</name>
    <dbReference type="NCBI Taxonomy" id="83456"/>
    <lineage>
        <taxon>Bacteria</taxon>
        <taxon>Pseudomonadati</taxon>
        <taxon>Myxococcota</taxon>
        <taxon>Myxococcia</taxon>
        <taxon>Myxococcales</taxon>
        <taxon>Cystobacterineae</taxon>
        <taxon>Myxococcaceae</taxon>
        <taxon>Myxococcus</taxon>
    </lineage>
</organism>
<evidence type="ECO:0000313" key="3">
    <source>
        <dbReference type="Proteomes" id="UP000321224"/>
    </source>
</evidence>
<dbReference type="Proteomes" id="UP000321224">
    <property type="component" value="Unassembled WGS sequence"/>
</dbReference>
<evidence type="ECO:0000256" key="1">
    <source>
        <dbReference type="SAM" id="MobiDB-lite"/>
    </source>
</evidence>
<name>A0A511H549_9BACT</name>
<dbReference type="EMBL" id="BJVY01000002">
    <property type="protein sequence ID" value="GEL68668.1"/>
    <property type="molecule type" value="Genomic_DNA"/>
</dbReference>
<evidence type="ECO:0008006" key="4">
    <source>
        <dbReference type="Google" id="ProtNLM"/>
    </source>
</evidence>
<accession>A0A511H549</accession>
<sequence>MEASPSLARIAAETASEEPANAEANERSTTFPPNDVTREKLFERWERFWALAVLEFRQGELSRGNPDAMRGVLGIKRRWRKGTGHLGLDFKLISRQSELGSLGAYLSSLRAYQLVLSGTLKVGPAGRDIVEAFWAGPDCLIERERSDYTPEPREAFIKWFAEYSKASGHLTLPRRSVKQPTLAVAGSGLPWRLLDFDYNLSCRRPHPPGLQESLVTRRHVPLLPEVALETWAATLRPPARTALRRFGKRAMEVSVAELASAIAAHLEAVDEAQRSNEFIDLEKARSLAQLARQLTERLETLPPQRRIIAAAAILYFVTPDDAEDDLASSVGFDDDTEVLQSALRYLEP</sequence>
<reference evidence="2 3" key="1">
    <citation type="submission" date="2019-07" db="EMBL/GenBank/DDBJ databases">
        <title>Whole genome shotgun sequence of Myxococcus virescens NBRC 100334.</title>
        <authorList>
            <person name="Hosoyama A."/>
            <person name="Uohara A."/>
            <person name="Ohji S."/>
            <person name="Ichikawa N."/>
        </authorList>
    </citation>
    <scope>NUCLEOTIDE SEQUENCE [LARGE SCALE GENOMIC DNA]</scope>
    <source>
        <strain evidence="2 3">NBRC 100334</strain>
    </source>
</reference>
<comment type="caution">
    <text evidence="2">The sequence shown here is derived from an EMBL/GenBank/DDBJ whole genome shotgun (WGS) entry which is preliminary data.</text>
</comment>
<evidence type="ECO:0000313" key="2">
    <source>
        <dbReference type="EMBL" id="GEL68668.1"/>
    </source>
</evidence>
<gene>
    <name evidence="2" type="ORF">MVI01_04520</name>
</gene>
<proteinExistence type="predicted"/>
<protein>
    <recommendedName>
        <fullName evidence="4">DUF1232 domain-containing protein</fullName>
    </recommendedName>
</protein>
<feature type="region of interest" description="Disordered" evidence="1">
    <location>
        <begin position="1"/>
        <end position="34"/>
    </location>
</feature>
<dbReference type="AlphaFoldDB" id="A0A511H549"/>